<dbReference type="Proteomes" id="UP000004095">
    <property type="component" value="Unassembled WGS sequence"/>
</dbReference>
<dbReference type="InterPro" id="IPR019734">
    <property type="entry name" value="TPR_rpt"/>
</dbReference>
<protein>
    <submittedName>
        <fullName evidence="4">Tetratricopeptide repeat domain protein</fullName>
    </submittedName>
</protein>
<dbReference type="PROSITE" id="PS50005">
    <property type="entry name" value="TPR"/>
    <property type="match status" value="4"/>
</dbReference>
<keyword evidence="5" id="KW-1185">Reference proteome</keyword>
<feature type="repeat" description="TPR" evidence="1">
    <location>
        <begin position="298"/>
        <end position="331"/>
    </location>
</feature>
<dbReference type="AlphaFoldDB" id="A1ZPF0"/>
<keyword evidence="2" id="KW-0175">Coiled coil</keyword>
<dbReference type="PROSITE" id="PS50293">
    <property type="entry name" value="TPR_REGION"/>
    <property type="match status" value="1"/>
</dbReference>
<feature type="repeat" description="TPR" evidence="1">
    <location>
        <begin position="218"/>
        <end position="251"/>
    </location>
</feature>
<dbReference type="InterPro" id="IPR024983">
    <property type="entry name" value="CHAT_dom"/>
</dbReference>
<dbReference type="eggNOG" id="COG0457">
    <property type="taxonomic scope" value="Bacteria"/>
</dbReference>
<feature type="repeat" description="TPR" evidence="1">
    <location>
        <begin position="256"/>
        <end position="289"/>
    </location>
</feature>
<accession>A1ZPF0</accession>
<dbReference type="eggNOG" id="COG4995">
    <property type="taxonomic scope" value="Bacteria"/>
</dbReference>
<sequence length="928" mass="107403">MWGDNSICKFWEASIWLVGLNLVMIGQVFSQTWHITQEVNKQELAYYNARHTYFSQQKMPDSALHYLAKSNEHVQVLGDYVTYFHNLYLLGSYAQQTYQYNYGLELLLEGLRHYPVCLKLIPDSLEKRVLGNVATVFSKIATIYNAKGAFYAALDYRTKYLNLRKELFGFNHVLTAHAYNTLGLAYKHVKDYRKALRCYNNALSIYTQLPGHLSKFKMYPLSNMGDLYQQKGEYDVALNYLQKALKKSLEELGGGAANYTNIGDTYNKTEKYGLALENYQKALELRRNRLGEKHPFVAVLYNQLGALYYKQKKYGQALRFYQKALVSNHRIFNDTANVYALPTSSDQVYSNSTLLTSFTEKSVTLEKVSRSKNNLEQAYKTYELADQLADKMRENLSRKSDGLRLTSKVASLYDNALQLCWKLSQYDATQQVGNQKENKSQTGNGVATVNKYNPYLKKAFYFAEKGKSSVLRKLATDASARIKSNIPEAVLNQERKLNGSILYYQRQLNRFQIKKALNKKDSVQKQSFENRIFDLRRKYDDLLRGLEQRYPDYYDLKHNTYIATVADVQKRLDEKTALIEYVLTDEQLYSFVITKAGFWVKQQAVNRKKTEAEIKKWFYNIKGGTDDSYLERGHRFFKQFIQPIEKHISSKKHLLIVPDGLLSNLPFEAFITKPHPPNGKQHQYPYLIRRWGVTLYPSASLALLKQQRRKATHTQEFMGFAPVFQTKYATSGIFRRNLSALPYTKTEVENIHRLFTSLKRTSKIYTGEQVSERMIKNLTGYYRFVHFATHGMLDDDTPILAFYPDKVIDSAQANDGELSLEEIFNLKFKADMVVLSSCQGGAGRNVKGEGILAITRGFVYLGVPHIIYTLWSVNDKDAAELMIRFYKLLNQNKTYREALRLAKLSMLQDPKTAWPKWWAGFTMMSKMK</sequence>
<dbReference type="Pfam" id="PF12770">
    <property type="entry name" value="CHAT"/>
    <property type="match status" value="1"/>
</dbReference>
<evidence type="ECO:0000259" key="3">
    <source>
        <dbReference type="Pfam" id="PF12770"/>
    </source>
</evidence>
<dbReference type="PANTHER" id="PTHR10098:SF108">
    <property type="entry name" value="TETRATRICOPEPTIDE REPEAT PROTEIN 28"/>
    <property type="match status" value="1"/>
</dbReference>
<proteinExistence type="predicted"/>
<dbReference type="InterPro" id="IPR011990">
    <property type="entry name" value="TPR-like_helical_dom_sf"/>
</dbReference>
<dbReference type="PANTHER" id="PTHR10098">
    <property type="entry name" value="RAPSYN-RELATED"/>
    <property type="match status" value="1"/>
</dbReference>
<gene>
    <name evidence="4" type="ORF">M23134_03757</name>
</gene>
<dbReference type="RefSeq" id="WP_002699030.1">
    <property type="nucleotide sequence ID" value="NZ_AAWS01000021.1"/>
</dbReference>
<dbReference type="OrthoDB" id="9771112at2"/>
<keyword evidence="1" id="KW-0802">TPR repeat</keyword>
<evidence type="ECO:0000256" key="2">
    <source>
        <dbReference type="SAM" id="Coils"/>
    </source>
</evidence>
<name>A1ZPF0_MICM2</name>
<evidence type="ECO:0000313" key="4">
    <source>
        <dbReference type="EMBL" id="EAY27689.1"/>
    </source>
</evidence>
<dbReference type="Pfam" id="PF13424">
    <property type="entry name" value="TPR_12"/>
    <property type="match status" value="2"/>
</dbReference>
<evidence type="ECO:0000313" key="5">
    <source>
        <dbReference type="Proteomes" id="UP000004095"/>
    </source>
</evidence>
<feature type="repeat" description="TPR" evidence="1">
    <location>
        <begin position="176"/>
        <end position="209"/>
    </location>
</feature>
<evidence type="ECO:0000256" key="1">
    <source>
        <dbReference type="PROSITE-ProRule" id="PRU00339"/>
    </source>
</evidence>
<dbReference type="EMBL" id="AAWS01000021">
    <property type="protein sequence ID" value="EAY27689.1"/>
    <property type="molecule type" value="Genomic_DNA"/>
</dbReference>
<dbReference type="SMART" id="SM00028">
    <property type="entry name" value="TPR"/>
    <property type="match status" value="5"/>
</dbReference>
<dbReference type="SUPFAM" id="SSF48452">
    <property type="entry name" value="TPR-like"/>
    <property type="match status" value="1"/>
</dbReference>
<feature type="domain" description="CHAT" evidence="3">
    <location>
        <begin position="633"/>
        <end position="924"/>
    </location>
</feature>
<feature type="coiled-coil region" evidence="2">
    <location>
        <begin position="365"/>
        <end position="395"/>
    </location>
</feature>
<organism evidence="4 5">
    <name type="scientific">Microscilla marina ATCC 23134</name>
    <dbReference type="NCBI Taxonomy" id="313606"/>
    <lineage>
        <taxon>Bacteria</taxon>
        <taxon>Pseudomonadati</taxon>
        <taxon>Bacteroidota</taxon>
        <taxon>Cytophagia</taxon>
        <taxon>Cytophagales</taxon>
        <taxon>Microscillaceae</taxon>
        <taxon>Microscilla</taxon>
    </lineage>
</organism>
<comment type="caution">
    <text evidence="4">The sequence shown here is derived from an EMBL/GenBank/DDBJ whole genome shotgun (WGS) entry which is preliminary data.</text>
</comment>
<reference evidence="4 5" key="1">
    <citation type="submission" date="2007-01" db="EMBL/GenBank/DDBJ databases">
        <authorList>
            <person name="Haygood M."/>
            <person name="Podell S."/>
            <person name="Anderson C."/>
            <person name="Hopkinson B."/>
            <person name="Roe K."/>
            <person name="Barbeau K."/>
            <person name="Gaasterland T."/>
            <person name="Ferriera S."/>
            <person name="Johnson J."/>
            <person name="Kravitz S."/>
            <person name="Beeson K."/>
            <person name="Sutton G."/>
            <person name="Rogers Y.-H."/>
            <person name="Friedman R."/>
            <person name="Frazier M."/>
            <person name="Venter J.C."/>
        </authorList>
    </citation>
    <scope>NUCLEOTIDE SEQUENCE [LARGE SCALE GENOMIC DNA]</scope>
    <source>
        <strain evidence="4 5">ATCC 23134</strain>
    </source>
</reference>
<dbReference type="Gene3D" id="1.25.40.10">
    <property type="entry name" value="Tetratricopeptide repeat domain"/>
    <property type="match status" value="2"/>
</dbReference>